<keyword evidence="4" id="KW-0238">DNA-binding</keyword>
<protein>
    <submittedName>
        <fullName evidence="8">RNA polymerase sigma factor</fullName>
    </submittedName>
</protein>
<dbReference type="InterPro" id="IPR007627">
    <property type="entry name" value="RNA_pol_sigma70_r2"/>
</dbReference>
<dbReference type="Gene3D" id="1.10.10.10">
    <property type="entry name" value="Winged helix-like DNA-binding domain superfamily/Winged helix DNA-binding domain"/>
    <property type="match status" value="1"/>
</dbReference>
<evidence type="ECO:0000256" key="1">
    <source>
        <dbReference type="ARBA" id="ARBA00010641"/>
    </source>
</evidence>
<evidence type="ECO:0000313" key="8">
    <source>
        <dbReference type="EMBL" id="MFC0391460.1"/>
    </source>
</evidence>
<dbReference type="InterPro" id="IPR014284">
    <property type="entry name" value="RNA_pol_sigma-70_dom"/>
</dbReference>
<evidence type="ECO:0000256" key="3">
    <source>
        <dbReference type="ARBA" id="ARBA00023082"/>
    </source>
</evidence>
<keyword evidence="9" id="KW-1185">Reference proteome</keyword>
<organism evidence="8 9">
    <name type="scientific">Paenibacillus mendelii</name>
    <dbReference type="NCBI Taxonomy" id="206163"/>
    <lineage>
        <taxon>Bacteria</taxon>
        <taxon>Bacillati</taxon>
        <taxon>Bacillota</taxon>
        <taxon>Bacilli</taxon>
        <taxon>Bacillales</taxon>
        <taxon>Paenibacillaceae</taxon>
        <taxon>Paenibacillus</taxon>
    </lineage>
</organism>
<keyword evidence="3" id="KW-0731">Sigma factor</keyword>
<gene>
    <name evidence="8" type="ORF">ACFFJ8_08745</name>
</gene>
<evidence type="ECO:0000259" key="7">
    <source>
        <dbReference type="Pfam" id="PF08281"/>
    </source>
</evidence>
<dbReference type="InterPro" id="IPR013249">
    <property type="entry name" value="RNA_pol_sigma70_r4_t2"/>
</dbReference>
<keyword evidence="2" id="KW-0805">Transcription regulation</keyword>
<comment type="caution">
    <text evidence="8">The sequence shown here is derived from an EMBL/GenBank/DDBJ whole genome shotgun (WGS) entry which is preliminary data.</text>
</comment>
<dbReference type="CDD" id="cd06171">
    <property type="entry name" value="Sigma70_r4"/>
    <property type="match status" value="1"/>
</dbReference>
<evidence type="ECO:0000313" key="9">
    <source>
        <dbReference type="Proteomes" id="UP001589818"/>
    </source>
</evidence>
<sequence>MRAREEFEDVVKPHFNRLWTYCLYLTPSQWEAEDLFQDSLLRAFQHYRKIGAFHHPRSLLYKIARNLSIDAYRKNRGVLVPLEEGMQNAYHDPNYAAARGLMEWLTDHLSEREVDMLLLAEWYGYSYQEIAQHQGCTIPAVKMVLHRSKQRLRNRADIPYESGTTRTQREDSAMVNRQAATVERWTRVCISMGERQAAAASRSGTRPM</sequence>
<dbReference type="RefSeq" id="WP_204819883.1">
    <property type="nucleotide sequence ID" value="NZ_JANHOF010000006.1"/>
</dbReference>
<dbReference type="Gene3D" id="1.10.1740.10">
    <property type="match status" value="1"/>
</dbReference>
<reference evidence="8 9" key="1">
    <citation type="submission" date="2024-09" db="EMBL/GenBank/DDBJ databases">
        <authorList>
            <person name="Sun Q."/>
            <person name="Mori K."/>
        </authorList>
    </citation>
    <scope>NUCLEOTIDE SEQUENCE [LARGE SCALE GENOMIC DNA]</scope>
    <source>
        <strain evidence="8 9">CCM 4839</strain>
    </source>
</reference>
<dbReference type="InterPro" id="IPR013324">
    <property type="entry name" value="RNA_pol_sigma_r3/r4-like"/>
</dbReference>
<feature type="domain" description="RNA polymerase sigma factor 70 region 4 type 2" evidence="7">
    <location>
        <begin position="107"/>
        <end position="152"/>
    </location>
</feature>
<proteinExistence type="inferred from homology"/>
<dbReference type="Pfam" id="PF08281">
    <property type="entry name" value="Sigma70_r4_2"/>
    <property type="match status" value="1"/>
</dbReference>
<feature type="domain" description="RNA polymerase sigma-70 region 2" evidence="6">
    <location>
        <begin position="11"/>
        <end position="76"/>
    </location>
</feature>
<dbReference type="NCBIfam" id="TIGR02937">
    <property type="entry name" value="sigma70-ECF"/>
    <property type="match status" value="1"/>
</dbReference>
<evidence type="ECO:0000256" key="4">
    <source>
        <dbReference type="ARBA" id="ARBA00023125"/>
    </source>
</evidence>
<keyword evidence="5" id="KW-0804">Transcription</keyword>
<dbReference type="InterPro" id="IPR036388">
    <property type="entry name" value="WH-like_DNA-bd_sf"/>
</dbReference>
<dbReference type="PANTHER" id="PTHR43133:SF8">
    <property type="entry name" value="RNA POLYMERASE SIGMA FACTOR HI_1459-RELATED"/>
    <property type="match status" value="1"/>
</dbReference>
<evidence type="ECO:0000256" key="5">
    <source>
        <dbReference type="ARBA" id="ARBA00023163"/>
    </source>
</evidence>
<dbReference type="InterPro" id="IPR013325">
    <property type="entry name" value="RNA_pol_sigma_r2"/>
</dbReference>
<dbReference type="InterPro" id="IPR039425">
    <property type="entry name" value="RNA_pol_sigma-70-like"/>
</dbReference>
<dbReference type="Pfam" id="PF04542">
    <property type="entry name" value="Sigma70_r2"/>
    <property type="match status" value="1"/>
</dbReference>
<name>A0ABV6J6F6_9BACL</name>
<accession>A0ABV6J6F6</accession>
<dbReference type="PANTHER" id="PTHR43133">
    <property type="entry name" value="RNA POLYMERASE ECF-TYPE SIGMA FACTO"/>
    <property type="match status" value="1"/>
</dbReference>
<evidence type="ECO:0000259" key="6">
    <source>
        <dbReference type="Pfam" id="PF04542"/>
    </source>
</evidence>
<dbReference type="SUPFAM" id="SSF88659">
    <property type="entry name" value="Sigma3 and sigma4 domains of RNA polymerase sigma factors"/>
    <property type="match status" value="1"/>
</dbReference>
<dbReference type="Proteomes" id="UP001589818">
    <property type="component" value="Unassembled WGS sequence"/>
</dbReference>
<dbReference type="SUPFAM" id="SSF88946">
    <property type="entry name" value="Sigma2 domain of RNA polymerase sigma factors"/>
    <property type="match status" value="1"/>
</dbReference>
<comment type="similarity">
    <text evidence="1">Belongs to the sigma-70 factor family. ECF subfamily.</text>
</comment>
<dbReference type="EMBL" id="JBHLVF010000011">
    <property type="protein sequence ID" value="MFC0391460.1"/>
    <property type="molecule type" value="Genomic_DNA"/>
</dbReference>
<evidence type="ECO:0000256" key="2">
    <source>
        <dbReference type="ARBA" id="ARBA00023015"/>
    </source>
</evidence>